<protein>
    <submittedName>
        <fullName evidence="10">SigB/SigF/SigG family RNA polymerase sigma factor</fullName>
    </submittedName>
</protein>
<dbReference type="PRINTS" id="PR00046">
    <property type="entry name" value="SIGMA70FCT"/>
</dbReference>
<dbReference type="GO" id="GO:0006352">
    <property type="term" value="P:DNA-templated transcription initiation"/>
    <property type="evidence" value="ECO:0007669"/>
    <property type="project" value="InterPro"/>
</dbReference>
<dbReference type="AlphaFoldDB" id="A0A2W4JP07"/>
<evidence type="ECO:0000259" key="8">
    <source>
        <dbReference type="Pfam" id="PF04545"/>
    </source>
</evidence>
<dbReference type="SUPFAM" id="SSF88659">
    <property type="entry name" value="Sigma3 and sigma4 domains of RNA polymerase sigma factors"/>
    <property type="match status" value="2"/>
</dbReference>
<dbReference type="InterPro" id="IPR007624">
    <property type="entry name" value="RNA_pol_sigma70_r3"/>
</dbReference>
<dbReference type="InterPro" id="IPR013325">
    <property type="entry name" value="RNA_pol_sigma_r2"/>
</dbReference>
<dbReference type="InterPro" id="IPR014322">
    <property type="entry name" value="RNA_pol_sigma-B/F/G"/>
</dbReference>
<evidence type="ECO:0000259" key="6">
    <source>
        <dbReference type="Pfam" id="PF04539"/>
    </source>
</evidence>
<dbReference type="InterPro" id="IPR014284">
    <property type="entry name" value="RNA_pol_sigma-70_dom"/>
</dbReference>
<dbReference type="Proteomes" id="UP000249324">
    <property type="component" value="Unassembled WGS sequence"/>
</dbReference>
<feature type="domain" description="RNA polymerase sigma-70 region 2" evidence="7">
    <location>
        <begin position="50"/>
        <end position="119"/>
    </location>
</feature>
<dbReference type="STRING" id="1111738.GCA_000427905_00287"/>
<dbReference type="PANTHER" id="PTHR30385">
    <property type="entry name" value="SIGMA FACTOR F FLAGELLAR"/>
    <property type="match status" value="1"/>
</dbReference>
<keyword evidence="3" id="KW-0238">DNA-binding</keyword>
<dbReference type="InterPro" id="IPR007627">
    <property type="entry name" value="RNA_pol_sigma70_r2"/>
</dbReference>
<dbReference type="CDD" id="cd06171">
    <property type="entry name" value="Sigma70_r4"/>
    <property type="match status" value="1"/>
</dbReference>
<dbReference type="InterPro" id="IPR000943">
    <property type="entry name" value="RNA_pol_sigma70"/>
</dbReference>
<reference evidence="9" key="4">
    <citation type="submission" date="2023-08" db="EMBL/GenBank/DDBJ databases">
        <authorList>
            <person name="Guima S.E.S."/>
            <person name="Martins L.F."/>
            <person name="Silva A.M."/>
            <person name="Setubal J.C."/>
        </authorList>
    </citation>
    <scope>NUCLEOTIDE SEQUENCE</scope>
    <source>
        <strain evidence="9">ZC4RG45</strain>
    </source>
</reference>
<comment type="caution">
    <text evidence="10">The sequence shown here is derived from an EMBL/GenBank/DDBJ whole genome shotgun (WGS) entry which is preliminary data.</text>
</comment>
<evidence type="ECO:0000313" key="10">
    <source>
        <dbReference type="EMBL" id="PZM95527.1"/>
    </source>
</evidence>
<evidence type="ECO:0000256" key="4">
    <source>
        <dbReference type="ARBA" id="ARBA00023163"/>
    </source>
</evidence>
<dbReference type="Gene3D" id="1.10.10.10">
    <property type="entry name" value="Winged helix-like DNA-binding domain superfamily/Winged helix DNA-binding domain"/>
    <property type="match status" value="2"/>
</dbReference>
<dbReference type="GO" id="GO:0003677">
    <property type="term" value="F:DNA binding"/>
    <property type="evidence" value="ECO:0007669"/>
    <property type="project" value="UniProtKB-KW"/>
</dbReference>
<dbReference type="Gene3D" id="1.20.120.1810">
    <property type="match status" value="1"/>
</dbReference>
<dbReference type="Pfam" id="PF04539">
    <property type="entry name" value="Sigma70_r3"/>
    <property type="match status" value="1"/>
</dbReference>
<evidence type="ECO:0000256" key="3">
    <source>
        <dbReference type="ARBA" id="ARBA00023125"/>
    </source>
</evidence>
<accession>A0A2W4JP07</accession>
<reference evidence="9" key="1">
    <citation type="submission" date="2018-05" db="EMBL/GenBank/DDBJ databases">
        <authorList>
            <person name="Moura L."/>
            <person name="Setubal J.C."/>
        </authorList>
    </citation>
    <scope>NUCLEOTIDE SEQUENCE</scope>
    <source>
        <strain evidence="9">ZC4RG45</strain>
    </source>
</reference>
<feature type="domain" description="RNA polymerase sigma-70 region 3" evidence="6">
    <location>
        <begin position="133"/>
        <end position="193"/>
    </location>
</feature>
<dbReference type="SUPFAM" id="SSF88946">
    <property type="entry name" value="Sigma2 domain of RNA polymerase sigma factors"/>
    <property type="match status" value="1"/>
</dbReference>
<proteinExistence type="predicted"/>
<evidence type="ECO:0000313" key="9">
    <source>
        <dbReference type="EMBL" id="MFO7193461.1"/>
    </source>
</evidence>
<dbReference type="Pfam" id="PF04542">
    <property type="entry name" value="Sigma70_r2"/>
    <property type="match status" value="1"/>
</dbReference>
<reference evidence="9 11" key="3">
    <citation type="journal article" date="2021" name="BMC Genomics">
        <title>Genome-resolved metagenome and metatranscriptome analyses of thermophilic composting reveal key bacterial players and their metabolic interactions.</title>
        <authorList>
            <person name="Braga L.P.P."/>
            <person name="Pereira R.V."/>
            <person name="Martins L.F."/>
            <person name="Moura L.M.S."/>
            <person name="Sanchez F.B."/>
            <person name="Patane J.S.L."/>
            <person name="da Silva A.M."/>
            <person name="Setubal J.C."/>
        </authorList>
    </citation>
    <scope>NUCLEOTIDE SEQUENCE [LARGE SCALE GENOMIC DNA]</scope>
    <source>
        <strain evidence="9">ZC4RG45</strain>
    </source>
</reference>
<dbReference type="EMBL" id="QGUI02000217">
    <property type="protein sequence ID" value="MFO7193461.1"/>
    <property type="molecule type" value="Genomic_DNA"/>
</dbReference>
<evidence type="ECO:0000256" key="2">
    <source>
        <dbReference type="ARBA" id="ARBA00023082"/>
    </source>
</evidence>
<keyword evidence="4" id="KW-0804">Transcription</keyword>
<keyword evidence="2" id="KW-0731">Sigma factor</keyword>
<evidence type="ECO:0000313" key="11">
    <source>
        <dbReference type="Proteomes" id="UP000249324"/>
    </source>
</evidence>
<evidence type="ECO:0000259" key="7">
    <source>
        <dbReference type="Pfam" id="PF04542"/>
    </source>
</evidence>
<dbReference type="PANTHER" id="PTHR30385:SF4">
    <property type="entry name" value="RNA POLYMERASE SIGMA-E FACTOR"/>
    <property type="match status" value="1"/>
</dbReference>
<evidence type="ECO:0000256" key="1">
    <source>
        <dbReference type="ARBA" id="ARBA00023015"/>
    </source>
</evidence>
<reference evidence="10" key="2">
    <citation type="submission" date="2018-05" db="EMBL/GenBank/DDBJ databases">
        <authorList>
            <person name="Lanie J.A."/>
            <person name="Ng W.-L."/>
            <person name="Kazmierczak K.M."/>
            <person name="Andrzejewski T.M."/>
            <person name="Davidsen T.M."/>
            <person name="Wayne K.J."/>
            <person name="Tettelin H."/>
            <person name="Glass J.I."/>
            <person name="Rusch D."/>
            <person name="Podicherti R."/>
            <person name="Tsui H.-C.T."/>
            <person name="Winkler M.E."/>
        </authorList>
    </citation>
    <scope>NUCLEOTIDE SEQUENCE</scope>
    <source>
        <strain evidence="10">ZC4RG45</strain>
    </source>
</reference>
<dbReference type="InterPro" id="IPR036388">
    <property type="entry name" value="WH-like_DNA-bd_sf"/>
</dbReference>
<evidence type="ECO:0000256" key="5">
    <source>
        <dbReference type="SAM" id="MobiDB-lite"/>
    </source>
</evidence>
<keyword evidence="1" id="KW-0805">Transcription regulation</keyword>
<dbReference type="EMBL" id="QGUI01000468">
    <property type="protein sequence ID" value="PZM95527.1"/>
    <property type="molecule type" value="Genomic_DNA"/>
</dbReference>
<dbReference type="NCBIfam" id="TIGR02980">
    <property type="entry name" value="SigBFG"/>
    <property type="match status" value="1"/>
</dbReference>
<dbReference type="Pfam" id="PF04545">
    <property type="entry name" value="Sigma70_r4"/>
    <property type="match status" value="1"/>
</dbReference>
<dbReference type="InterPro" id="IPR007630">
    <property type="entry name" value="RNA_pol_sigma70_r4"/>
</dbReference>
<sequence length="274" mass="30848">MNSTTTAPPRVRARHPGRREGEYDRFDPLFERLTTLAAGSAEHTRLRERLIAEHLPVARHIARRFSGRGEPESDLVQVATIGLINAVDRYDPHYGRGFLPFAVPTIKGEVQRHFRDATWAMRVPRRMKELHLQLVRASGDLADRLGRSPRPSELAEHLGISRDEVLDGLAAAAAYRPASLDRPLRKDDDTSDGYGEQLGETDDALDIVDDAEYLRPALRKLPERERRIIALRFFRHMTQSQIARAVGISQMHVSRLLARSLAALRHELGGRPGG</sequence>
<feature type="domain" description="RNA polymerase sigma-70 region 4" evidence="8">
    <location>
        <begin position="217"/>
        <end position="266"/>
    </location>
</feature>
<name>A0A2W4JP07_9PSEU</name>
<gene>
    <name evidence="9" type="ORF">DIU77_014570</name>
    <name evidence="10" type="ORF">DIU77_12245</name>
</gene>
<organism evidence="10">
    <name type="scientific">Thermocrispum agreste</name>
    <dbReference type="NCBI Taxonomy" id="37925"/>
    <lineage>
        <taxon>Bacteria</taxon>
        <taxon>Bacillati</taxon>
        <taxon>Actinomycetota</taxon>
        <taxon>Actinomycetes</taxon>
        <taxon>Pseudonocardiales</taxon>
        <taxon>Pseudonocardiaceae</taxon>
        <taxon>Thermocrispum</taxon>
    </lineage>
</organism>
<dbReference type="InterPro" id="IPR013324">
    <property type="entry name" value="RNA_pol_sigma_r3/r4-like"/>
</dbReference>
<feature type="region of interest" description="Disordered" evidence="5">
    <location>
        <begin position="1"/>
        <end position="22"/>
    </location>
</feature>
<dbReference type="NCBIfam" id="TIGR02937">
    <property type="entry name" value="sigma70-ECF"/>
    <property type="match status" value="1"/>
</dbReference>
<dbReference type="GO" id="GO:0016987">
    <property type="term" value="F:sigma factor activity"/>
    <property type="evidence" value="ECO:0007669"/>
    <property type="project" value="UniProtKB-KW"/>
</dbReference>